<evidence type="ECO:0000313" key="2">
    <source>
        <dbReference type="Proteomes" id="UP000203282"/>
    </source>
</evidence>
<dbReference type="InterPro" id="IPR021503">
    <property type="entry name" value="DUF3110"/>
</dbReference>
<dbReference type="EMBL" id="HQ316583">
    <property type="protein sequence ID" value="AGG54160.1"/>
    <property type="molecule type" value="Genomic_DNA"/>
</dbReference>
<name>M1T294_9CAUD</name>
<dbReference type="RefSeq" id="YP_007677285.1">
    <property type="nucleotide sequence ID" value="NC_020875.1"/>
</dbReference>
<gene>
    <name evidence="1" type="ORF">CYXG_00096</name>
</gene>
<keyword evidence="2" id="KW-1185">Reference proteome</keyword>
<sequence length="85" mass="9701">MFILVNGKTLGVYAVKTENKQKVVQIFEERDDAERYLLQLEASALEEDEPLEIHEIDLDMVIANCVQYGYSYGIIEPDDLVIPPV</sequence>
<reference evidence="1 2" key="1">
    <citation type="submission" date="2010-03" db="EMBL/GenBank/DDBJ databases">
        <title>The Genome Sequence of Cyanophage S-SSM4.</title>
        <authorList>
            <consortium name="The Broad Institute Genome Sequencing Platform"/>
            <person name="Henn M.R."/>
            <person name="Sullivan M.S."/>
            <person name="Osburne M.S."/>
            <person name="Levin J."/>
            <person name="Malboeuf C."/>
            <person name="Casali M."/>
            <person name="Russ C."/>
            <person name="Lennon N."/>
            <person name="Erlich R."/>
            <person name="Young S.K."/>
            <person name="Koehrsen M."/>
            <person name="Yandava C."/>
            <person name="Zeng Q."/>
            <person name="Alvarado L."/>
            <person name="Anderson S."/>
            <person name="Berlin A."/>
            <person name="Borenstein D."/>
            <person name="Chen Z."/>
            <person name="Engels R."/>
            <person name="Freedman E."/>
            <person name="Gellesch M."/>
            <person name="Goldberg J."/>
            <person name="Green L."/>
            <person name="Griggs A."/>
            <person name="Gujja S."/>
            <person name="Heiman D."/>
            <person name="Hepburn T."/>
            <person name="Howarth C."/>
            <person name="Jen D."/>
            <person name="Larson L."/>
            <person name="Lewis B."/>
            <person name="Mehta T."/>
            <person name="Park D."/>
            <person name="Pearson M."/>
            <person name="Roberts A."/>
            <person name="Ryan E."/>
            <person name="Saif S."/>
            <person name="Shea T."/>
            <person name="Shenoy N."/>
            <person name="Sisk P."/>
            <person name="Stolte C."/>
            <person name="Sykes S."/>
            <person name="Walk T."/>
            <person name="White J."/>
            <person name="Yu Q."/>
            <person name="Coleman M.L."/>
            <person name="Huang K.H."/>
            <person name="Weigele P.R."/>
            <person name="DeFrancesco A.S."/>
            <person name="Kern S.E."/>
            <person name="Thompson L.R."/>
            <person name="Fu R."/>
            <person name="Hombeck B."/>
            <person name="Chisholm S.W."/>
            <person name="Haas B."/>
            <person name="Nusbaum C."/>
            <person name="Galagan J."/>
            <person name="Birren B."/>
        </authorList>
    </citation>
    <scope>NUCLEOTIDE SEQUENCE [LARGE SCALE GENOMIC DNA]</scope>
    <source>
        <strain evidence="1 2">S-SSM4</strain>
    </source>
</reference>
<dbReference type="KEGG" id="vg:15013518"/>
<protein>
    <submittedName>
        <fullName evidence="1">Uncharacterized protein</fullName>
    </submittedName>
</protein>
<proteinExistence type="predicted"/>
<organism evidence="1 2">
    <name type="scientific">Synechococcus phage S-SSM4</name>
    <dbReference type="NCBI Taxonomy" id="536466"/>
    <lineage>
        <taxon>Viruses</taxon>
        <taxon>Duplodnaviria</taxon>
        <taxon>Heunggongvirae</taxon>
        <taxon>Uroviricota</taxon>
        <taxon>Caudoviricetes</taxon>
        <taxon>Pantevenvirales</taxon>
        <taxon>Kyanoviridae</taxon>
        <taxon>Greenvirus</taxon>
        <taxon>Greenvirus ssm4</taxon>
    </lineage>
</organism>
<dbReference type="GeneID" id="15013518"/>
<accession>M1T294</accession>
<evidence type="ECO:0000313" key="1">
    <source>
        <dbReference type="EMBL" id="AGG54160.1"/>
    </source>
</evidence>
<dbReference type="Pfam" id="PF11360">
    <property type="entry name" value="DUF3110"/>
    <property type="match status" value="1"/>
</dbReference>
<dbReference type="Proteomes" id="UP000203282">
    <property type="component" value="Segment"/>
</dbReference>
<dbReference type="OrthoDB" id="26184at10239"/>